<evidence type="ECO:0000313" key="7">
    <source>
        <dbReference type="Proteomes" id="UP001178508"/>
    </source>
</evidence>
<comment type="subcellular location">
    <subcellularLocation>
        <location evidence="2">Nematocyst</location>
    </subcellularLocation>
    <subcellularLocation>
        <location evidence="1">Target cell membrane</location>
    </subcellularLocation>
</comment>
<dbReference type="GO" id="GO:0046930">
    <property type="term" value="C:pore complex"/>
    <property type="evidence" value="ECO:0007669"/>
    <property type="project" value="InterPro"/>
</dbReference>
<dbReference type="InterPro" id="IPR050677">
    <property type="entry name" value="Actinoporin_PFT"/>
</dbReference>
<keyword evidence="3" id="KW-1052">Target cell membrane</keyword>
<keyword evidence="7" id="KW-1185">Reference proteome</keyword>
<evidence type="ECO:0000256" key="1">
    <source>
        <dbReference type="ARBA" id="ARBA00004175"/>
    </source>
</evidence>
<dbReference type="SUPFAM" id="SSF63724">
    <property type="entry name" value="Cytolysin/lectin"/>
    <property type="match status" value="1"/>
</dbReference>
<dbReference type="Proteomes" id="UP001178508">
    <property type="component" value="Chromosome 19"/>
</dbReference>
<accession>A0AAV1H6B4</accession>
<keyword evidence="5" id="KW-0166">Nematocyst</keyword>
<name>A0AAV1H6B4_XYRNO</name>
<proteinExistence type="predicted"/>
<keyword evidence="4" id="KW-1053">Target membrane</keyword>
<dbReference type="Pfam" id="PF06369">
    <property type="entry name" value="Anemone_cytotox"/>
    <property type="match status" value="1"/>
</dbReference>
<dbReference type="Gene3D" id="2.60.270.20">
    <property type="entry name" value="Cytolysin/lectin"/>
    <property type="match status" value="1"/>
</dbReference>
<gene>
    <name evidence="6" type="ORF">XNOV1_A013646</name>
</gene>
<dbReference type="GO" id="GO:0044218">
    <property type="term" value="C:other organism cell membrane"/>
    <property type="evidence" value="ECO:0007669"/>
    <property type="project" value="UniProtKB-KW"/>
</dbReference>
<protein>
    <submittedName>
        <fullName evidence="6">DELTA-stichotoxin-Hcr4a-like</fullName>
    </submittedName>
</protein>
<evidence type="ECO:0000256" key="4">
    <source>
        <dbReference type="ARBA" id="ARBA00023298"/>
    </source>
</evidence>
<dbReference type="GO" id="GO:0006812">
    <property type="term" value="P:monoatomic cation transport"/>
    <property type="evidence" value="ECO:0007669"/>
    <property type="project" value="InterPro"/>
</dbReference>
<organism evidence="6 7">
    <name type="scientific">Xyrichtys novacula</name>
    <name type="common">Pearly razorfish</name>
    <name type="synonym">Hemipteronotus novacula</name>
    <dbReference type="NCBI Taxonomy" id="13765"/>
    <lineage>
        <taxon>Eukaryota</taxon>
        <taxon>Metazoa</taxon>
        <taxon>Chordata</taxon>
        <taxon>Craniata</taxon>
        <taxon>Vertebrata</taxon>
        <taxon>Euteleostomi</taxon>
        <taxon>Actinopterygii</taxon>
        <taxon>Neopterygii</taxon>
        <taxon>Teleostei</taxon>
        <taxon>Neoteleostei</taxon>
        <taxon>Acanthomorphata</taxon>
        <taxon>Eupercaria</taxon>
        <taxon>Labriformes</taxon>
        <taxon>Labridae</taxon>
        <taxon>Xyrichtys</taxon>
    </lineage>
</organism>
<sequence>MSESAEAIAAQLGSRRNVTIEITNNTTNYVLIDPEIHMDSGHCHIPPTPTLAPSSTELCNFSKTSAKTSGAVGVLAYNVVEMRSNREMAKLAIMFSVPYDRNVYKNWFGFGVFSTETEVNKAMFEMMYYKESEKEYARLEGTGSNLTFQHPALDIMGTMSPLGKSIMKVEIWEKLFHPAISQSPY</sequence>
<reference evidence="6" key="1">
    <citation type="submission" date="2023-08" db="EMBL/GenBank/DDBJ databases">
        <authorList>
            <person name="Alioto T."/>
            <person name="Alioto T."/>
            <person name="Gomez Garrido J."/>
        </authorList>
    </citation>
    <scope>NUCLEOTIDE SEQUENCE</scope>
</reference>
<keyword evidence="4" id="KW-0472">Membrane</keyword>
<dbReference type="PANTHER" id="PTHR40388:SF2">
    <property type="entry name" value="ACTINOPORIN-LIKE PROTEIN"/>
    <property type="match status" value="1"/>
</dbReference>
<dbReference type="InterPro" id="IPR015926">
    <property type="entry name" value="Cytolysin/lectin"/>
</dbReference>
<dbReference type="PANTHER" id="PTHR40388">
    <property type="entry name" value="BRYOPORIN"/>
    <property type="match status" value="1"/>
</dbReference>
<dbReference type="InterPro" id="IPR009104">
    <property type="entry name" value="Anemon_actinoporin-like"/>
</dbReference>
<dbReference type="GO" id="GO:0015267">
    <property type="term" value="F:channel activity"/>
    <property type="evidence" value="ECO:0007669"/>
    <property type="project" value="InterPro"/>
</dbReference>
<evidence type="ECO:0000256" key="2">
    <source>
        <dbReference type="ARBA" id="ARBA00004532"/>
    </source>
</evidence>
<dbReference type="GO" id="GO:0046931">
    <property type="term" value="P:pore complex assembly"/>
    <property type="evidence" value="ECO:0007669"/>
    <property type="project" value="InterPro"/>
</dbReference>
<evidence type="ECO:0000256" key="3">
    <source>
        <dbReference type="ARBA" id="ARBA00022537"/>
    </source>
</evidence>
<dbReference type="GO" id="GO:0051715">
    <property type="term" value="P:cytolysis in another organism"/>
    <property type="evidence" value="ECO:0007669"/>
    <property type="project" value="InterPro"/>
</dbReference>
<dbReference type="GO" id="GO:0042151">
    <property type="term" value="C:nematocyst"/>
    <property type="evidence" value="ECO:0007669"/>
    <property type="project" value="UniProtKB-SubCell"/>
</dbReference>
<dbReference type="EMBL" id="OY660882">
    <property type="protein sequence ID" value="CAJ1081418.1"/>
    <property type="molecule type" value="Genomic_DNA"/>
</dbReference>
<evidence type="ECO:0000313" key="6">
    <source>
        <dbReference type="EMBL" id="CAJ1081418.1"/>
    </source>
</evidence>
<dbReference type="AlphaFoldDB" id="A0AAV1H6B4"/>
<evidence type="ECO:0000256" key="5">
    <source>
        <dbReference type="ARBA" id="ARBA00023331"/>
    </source>
</evidence>